<comment type="caution">
    <text evidence="7">The sequence shown here is derived from an EMBL/GenBank/DDBJ whole genome shotgun (WGS) entry which is preliminary data.</text>
</comment>
<reference evidence="7" key="2">
    <citation type="submission" date="2020-09" db="EMBL/GenBank/DDBJ databases">
        <authorList>
            <person name="Sun Q."/>
            <person name="Kim S."/>
        </authorList>
    </citation>
    <scope>NUCLEOTIDE SEQUENCE</scope>
    <source>
        <strain evidence="7">KCTC 23077</strain>
    </source>
</reference>
<reference evidence="7" key="1">
    <citation type="journal article" date="2014" name="Int. J. Syst. Evol. Microbiol.">
        <title>Complete genome sequence of Corynebacterium casei LMG S-19264T (=DSM 44701T), isolated from a smear-ripened cheese.</title>
        <authorList>
            <consortium name="US DOE Joint Genome Institute (JGI-PGF)"/>
            <person name="Walter F."/>
            <person name="Albersmeier A."/>
            <person name="Kalinowski J."/>
            <person name="Ruckert C."/>
        </authorList>
    </citation>
    <scope>NUCLEOTIDE SEQUENCE</scope>
    <source>
        <strain evidence="7">KCTC 23077</strain>
    </source>
</reference>
<dbReference type="EMBL" id="BMYD01000005">
    <property type="protein sequence ID" value="GHA88387.1"/>
    <property type="molecule type" value="Genomic_DNA"/>
</dbReference>
<dbReference type="PANTHER" id="PTHR45138">
    <property type="entry name" value="REGULATORY COMPONENTS OF SENSORY TRANSDUCTION SYSTEM"/>
    <property type="match status" value="1"/>
</dbReference>
<evidence type="ECO:0000256" key="5">
    <source>
        <dbReference type="SAM" id="SignalP"/>
    </source>
</evidence>
<dbReference type="SUPFAM" id="SSF48452">
    <property type="entry name" value="TPR-like"/>
    <property type="match status" value="2"/>
</dbReference>
<dbReference type="Gene3D" id="1.25.40.10">
    <property type="entry name" value="Tetratricopeptide repeat domain"/>
    <property type="match status" value="2"/>
</dbReference>
<dbReference type="PROSITE" id="PS50887">
    <property type="entry name" value="GGDEF"/>
    <property type="match status" value="1"/>
</dbReference>
<dbReference type="Pfam" id="PF13424">
    <property type="entry name" value="TPR_12"/>
    <property type="match status" value="1"/>
</dbReference>
<dbReference type="FunFam" id="3.30.70.270:FF:000001">
    <property type="entry name" value="Diguanylate cyclase domain protein"/>
    <property type="match status" value="1"/>
</dbReference>
<evidence type="ECO:0000313" key="8">
    <source>
        <dbReference type="Proteomes" id="UP000646426"/>
    </source>
</evidence>
<dbReference type="SMART" id="SM00267">
    <property type="entry name" value="GGDEF"/>
    <property type="match status" value="1"/>
</dbReference>
<dbReference type="SMART" id="SM00028">
    <property type="entry name" value="TPR"/>
    <property type="match status" value="4"/>
</dbReference>
<keyword evidence="5" id="KW-0732">Signal</keyword>
<dbReference type="GO" id="GO:0005886">
    <property type="term" value="C:plasma membrane"/>
    <property type="evidence" value="ECO:0007669"/>
    <property type="project" value="TreeGrafter"/>
</dbReference>
<evidence type="ECO:0000256" key="4">
    <source>
        <dbReference type="SAM" id="Phobius"/>
    </source>
</evidence>
<dbReference type="AlphaFoldDB" id="A0A918T406"/>
<dbReference type="NCBIfam" id="TIGR00254">
    <property type="entry name" value="GGDEF"/>
    <property type="match status" value="1"/>
</dbReference>
<accession>A0A918T406</accession>
<sequence length="629" mass="69749">MRVLGGHRRLRATAVLAAAFACAVPLHAQSLPAAAFDRLAAHLDDDATVLSIEQRRQENNRLRALIPPGDTARELRWRALACWSQHDDVQAGLAFAHDSLARARRAEDRVAEVRLGYCLGNHRELSETSQAALDEYARALRLAEATGDSRLIADGLASRGHVRSLLGDQGLALQDFFEAQRRYEAGGYRQSARMNLQSIAIAYRRMGEFDKAIEHFATSRVASRAAGDWSTLVLDLLQTAFAYEGLHQPDRAMAMYREAEDIARKHTTRYDVGAAYLGMTGALVMQRRFDEALAMAERTRREFAALRDVSNEGMIELYVGQAHAGLGRHGRALTHFDRAVLDFERSANERYLELAYPERAASLHALGRHAEAVRDFKHHLAVREALQAKLGDQRAQVLRYRFDAERRDDQNRRLAKENELRAQESSVLAAARAWQTAALALIAALVIVLGVLMHRQLAHTRRLRVLALTDELTGVANRRSIELAAEDAIAAARRSGAPLTALTFDIDRFKAINDTYGHCAGDEALARVARACQGTLRQFDRLGRTGGEEFLVLLPDTGLEAALPIAERLRQQAEALSFEDLAPGLRLTLSIGAATLRADETALEPLTRRADTALYRAKQSGRNRVEIEA</sequence>
<dbReference type="InterPro" id="IPR050469">
    <property type="entry name" value="Diguanylate_Cyclase"/>
</dbReference>
<feature type="domain" description="GGDEF" evidence="6">
    <location>
        <begin position="497"/>
        <end position="629"/>
    </location>
</feature>
<evidence type="ECO:0000256" key="1">
    <source>
        <dbReference type="ARBA" id="ARBA00001946"/>
    </source>
</evidence>
<evidence type="ECO:0000256" key="2">
    <source>
        <dbReference type="ARBA" id="ARBA00012528"/>
    </source>
</evidence>
<dbReference type="Pfam" id="PF00990">
    <property type="entry name" value="GGDEF"/>
    <property type="match status" value="1"/>
</dbReference>
<proteinExistence type="predicted"/>
<evidence type="ECO:0000313" key="7">
    <source>
        <dbReference type="EMBL" id="GHA88387.1"/>
    </source>
</evidence>
<dbReference type="GO" id="GO:0052621">
    <property type="term" value="F:diguanylate cyclase activity"/>
    <property type="evidence" value="ECO:0007669"/>
    <property type="project" value="UniProtKB-EC"/>
</dbReference>
<dbReference type="EC" id="2.7.7.65" evidence="2"/>
<keyword evidence="4" id="KW-0472">Membrane</keyword>
<dbReference type="InterPro" id="IPR029787">
    <property type="entry name" value="Nucleotide_cyclase"/>
</dbReference>
<dbReference type="SUPFAM" id="SSF55073">
    <property type="entry name" value="Nucleotide cyclase"/>
    <property type="match status" value="1"/>
</dbReference>
<dbReference type="InterPro" id="IPR011990">
    <property type="entry name" value="TPR-like_helical_dom_sf"/>
</dbReference>
<dbReference type="InterPro" id="IPR019734">
    <property type="entry name" value="TPR_rpt"/>
</dbReference>
<dbReference type="PANTHER" id="PTHR45138:SF9">
    <property type="entry name" value="DIGUANYLATE CYCLASE DGCM-RELATED"/>
    <property type="match status" value="1"/>
</dbReference>
<keyword evidence="4" id="KW-0812">Transmembrane</keyword>
<dbReference type="GO" id="GO:0043709">
    <property type="term" value="P:cell adhesion involved in single-species biofilm formation"/>
    <property type="evidence" value="ECO:0007669"/>
    <property type="project" value="TreeGrafter"/>
</dbReference>
<dbReference type="CDD" id="cd01949">
    <property type="entry name" value="GGDEF"/>
    <property type="match status" value="1"/>
</dbReference>
<dbReference type="PROSITE" id="PS51257">
    <property type="entry name" value="PROKAR_LIPOPROTEIN"/>
    <property type="match status" value="1"/>
</dbReference>
<gene>
    <name evidence="7" type="ORF">GCM10007067_28030</name>
</gene>
<dbReference type="InterPro" id="IPR000160">
    <property type="entry name" value="GGDEF_dom"/>
</dbReference>
<keyword evidence="4" id="KW-1133">Transmembrane helix</keyword>
<comment type="cofactor">
    <cofactor evidence="1">
        <name>Mg(2+)</name>
        <dbReference type="ChEBI" id="CHEBI:18420"/>
    </cofactor>
</comment>
<evidence type="ECO:0000256" key="3">
    <source>
        <dbReference type="ARBA" id="ARBA00034247"/>
    </source>
</evidence>
<protein>
    <recommendedName>
        <fullName evidence="2">diguanylate cyclase</fullName>
        <ecNumber evidence="2">2.7.7.65</ecNumber>
    </recommendedName>
</protein>
<dbReference type="Proteomes" id="UP000646426">
    <property type="component" value="Unassembled WGS sequence"/>
</dbReference>
<comment type="catalytic activity">
    <reaction evidence="3">
        <text>2 GTP = 3',3'-c-di-GMP + 2 diphosphate</text>
        <dbReference type="Rhea" id="RHEA:24898"/>
        <dbReference type="ChEBI" id="CHEBI:33019"/>
        <dbReference type="ChEBI" id="CHEBI:37565"/>
        <dbReference type="ChEBI" id="CHEBI:58805"/>
        <dbReference type="EC" id="2.7.7.65"/>
    </reaction>
</comment>
<evidence type="ECO:0000259" key="6">
    <source>
        <dbReference type="PROSITE" id="PS50887"/>
    </source>
</evidence>
<keyword evidence="8" id="KW-1185">Reference proteome</keyword>
<organism evidence="7 8">
    <name type="scientific">Cognatilysobacter bugurensis</name>
    <dbReference type="NCBI Taxonomy" id="543356"/>
    <lineage>
        <taxon>Bacteria</taxon>
        <taxon>Pseudomonadati</taxon>
        <taxon>Pseudomonadota</taxon>
        <taxon>Gammaproteobacteria</taxon>
        <taxon>Lysobacterales</taxon>
        <taxon>Lysobacteraceae</taxon>
        <taxon>Cognatilysobacter</taxon>
    </lineage>
</organism>
<name>A0A918T406_9GAMM</name>
<feature type="signal peptide" evidence="5">
    <location>
        <begin position="1"/>
        <end position="28"/>
    </location>
</feature>
<dbReference type="Gene3D" id="3.30.70.270">
    <property type="match status" value="1"/>
</dbReference>
<dbReference type="GO" id="GO:1902201">
    <property type="term" value="P:negative regulation of bacterial-type flagellum-dependent cell motility"/>
    <property type="evidence" value="ECO:0007669"/>
    <property type="project" value="TreeGrafter"/>
</dbReference>
<dbReference type="InterPro" id="IPR043128">
    <property type="entry name" value="Rev_trsase/Diguanyl_cyclase"/>
</dbReference>
<feature type="chain" id="PRO_5037080922" description="diguanylate cyclase" evidence="5">
    <location>
        <begin position="29"/>
        <end position="629"/>
    </location>
</feature>
<feature type="transmembrane region" description="Helical" evidence="4">
    <location>
        <begin position="433"/>
        <end position="454"/>
    </location>
</feature>